<protein>
    <recommendedName>
        <fullName evidence="1">Vacuolar ATPase assembly protein VMA22</fullName>
    </recommendedName>
</protein>
<dbReference type="EMBL" id="JBGFUD010000026">
    <property type="protein sequence ID" value="MFH4973410.1"/>
    <property type="molecule type" value="Genomic_DNA"/>
</dbReference>
<evidence type="ECO:0000256" key="2">
    <source>
        <dbReference type="SAM" id="MobiDB-lite"/>
    </source>
</evidence>
<organism evidence="3 4">
    <name type="scientific">Gnathostoma spinigerum</name>
    <dbReference type="NCBI Taxonomy" id="75299"/>
    <lineage>
        <taxon>Eukaryota</taxon>
        <taxon>Metazoa</taxon>
        <taxon>Ecdysozoa</taxon>
        <taxon>Nematoda</taxon>
        <taxon>Chromadorea</taxon>
        <taxon>Rhabditida</taxon>
        <taxon>Spirurina</taxon>
        <taxon>Gnathostomatomorpha</taxon>
        <taxon>Gnathostomatoidea</taxon>
        <taxon>Gnathostomatidae</taxon>
        <taxon>Gnathostoma</taxon>
    </lineage>
</organism>
<feature type="compositionally biased region" description="Basic and acidic residues" evidence="2">
    <location>
        <begin position="88"/>
        <end position="119"/>
    </location>
</feature>
<dbReference type="PANTHER" id="PTHR31996">
    <property type="entry name" value="COILED-COIL DOMAIN-CONTAINING PROTEIN 115"/>
    <property type="match status" value="1"/>
</dbReference>
<keyword evidence="4" id="KW-1185">Reference proteome</keyword>
<evidence type="ECO:0000256" key="1">
    <source>
        <dbReference type="ARBA" id="ARBA00093634"/>
    </source>
</evidence>
<reference evidence="3 4" key="1">
    <citation type="submission" date="2024-08" db="EMBL/GenBank/DDBJ databases">
        <title>Gnathostoma spinigerum genome.</title>
        <authorList>
            <person name="Gonzalez-Bertolin B."/>
            <person name="Monzon S."/>
            <person name="Zaballos A."/>
            <person name="Jimenez P."/>
            <person name="Dekumyoy P."/>
            <person name="Varona S."/>
            <person name="Cuesta I."/>
            <person name="Sumanam S."/>
            <person name="Adisakwattana P."/>
            <person name="Gasser R.B."/>
            <person name="Hernandez-Gonzalez A."/>
            <person name="Young N.D."/>
            <person name="Perteguer M.J."/>
        </authorList>
    </citation>
    <scope>NUCLEOTIDE SEQUENCE [LARGE SCALE GENOMIC DNA]</scope>
    <source>
        <strain evidence="3">AL3</strain>
        <tissue evidence="3">Liver</tissue>
    </source>
</reference>
<comment type="caution">
    <text evidence="3">The sequence shown here is derived from an EMBL/GenBank/DDBJ whole genome shotgun (WGS) entry which is preliminary data.</text>
</comment>
<evidence type="ECO:0000313" key="4">
    <source>
        <dbReference type="Proteomes" id="UP001608902"/>
    </source>
</evidence>
<dbReference type="InterPro" id="IPR040357">
    <property type="entry name" value="Vma22/CCDC115"/>
</dbReference>
<dbReference type="PANTHER" id="PTHR31996:SF2">
    <property type="entry name" value="COILED-COIL DOMAIN-CONTAINING PROTEIN 115"/>
    <property type="match status" value="1"/>
</dbReference>
<evidence type="ECO:0000313" key="3">
    <source>
        <dbReference type="EMBL" id="MFH4973410.1"/>
    </source>
</evidence>
<gene>
    <name evidence="3" type="ORF">AB6A40_000119</name>
</gene>
<name>A0ABD6EAT1_9BILA</name>
<feature type="region of interest" description="Disordered" evidence="2">
    <location>
        <begin position="86"/>
        <end position="119"/>
    </location>
</feature>
<dbReference type="Proteomes" id="UP001608902">
    <property type="component" value="Unassembled WGS sequence"/>
</dbReference>
<dbReference type="AlphaFoldDB" id="A0ABD6EAT1"/>
<proteinExistence type="predicted"/>
<accession>A0ABD6EAT1</accession>
<sequence length="180" mass="20386">MDDKVDEVVGKLNNVSLDKLSSAVEFIRLSAELEAVLEQYRLNLSRTKNIIGVSNANAILVDNREMQPSVRFIIGPSNEISMISSAEMEDRSKSVRRRKEDKMHGSVENENERSKDTVDHSSFRPFGILEPSSAKAARRNIARALEIICEMATLKCQMNREQREYIKLKGELSSEVKELS</sequence>